<feature type="compositionally biased region" description="Low complexity" evidence="1">
    <location>
        <begin position="125"/>
        <end position="145"/>
    </location>
</feature>
<organism evidence="2 3">
    <name type="scientific">Tenggerimyces flavus</name>
    <dbReference type="NCBI Taxonomy" id="1708749"/>
    <lineage>
        <taxon>Bacteria</taxon>
        <taxon>Bacillati</taxon>
        <taxon>Actinomycetota</taxon>
        <taxon>Actinomycetes</taxon>
        <taxon>Propionibacteriales</taxon>
        <taxon>Nocardioidaceae</taxon>
        <taxon>Tenggerimyces</taxon>
    </lineage>
</organism>
<feature type="compositionally biased region" description="Low complexity" evidence="1">
    <location>
        <begin position="153"/>
        <end position="164"/>
    </location>
</feature>
<protein>
    <submittedName>
        <fullName evidence="2">Uncharacterized protein</fullName>
    </submittedName>
</protein>
<accession>A0ABV7YCJ3</accession>
<proteinExistence type="predicted"/>
<comment type="caution">
    <text evidence="2">The sequence shown here is derived from an EMBL/GenBank/DDBJ whole genome shotgun (WGS) entry which is preliminary data.</text>
</comment>
<evidence type="ECO:0000256" key="1">
    <source>
        <dbReference type="SAM" id="MobiDB-lite"/>
    </source>
</evidence>
<feature type="region of interest" description="Disordered" evidence="1">
    <location>
        <begin position="125"/>
        <end position="164"/>
    </location>
</feature>
<reference evidence="3" key="1">
    <citation type="journal article" date="2019" name="Int. J. Syst. Evol. Microbiol.">
        <title>The Global Catalogue of Microorganisms (GCM) 10K type strain sequencing project: providing services to taxonomists for standard genome sequencing and annotation.</title>
        <authorList>
            <consortium name="The Broad Institute Genomics Platform"/>
            <consortium name="The Broad Institute Genome Sequencing Center for Infectious Disease"/>
            <person name="Wu L."/>
            <person name="Ma J."/>
        </authorList>
    </citation>
    <scope>NUCLEOTIDE SEQUENCE [LARGE SCALE GENOMIC DNA]</scope>
    <source>
        <strain evidence="3">CGMCC 4.7241</strain>
    </source>
</reference>
<sequence length="164" mass="17369">MPTVDYKPFYAVAGAGDLAVEKIRQLSKLAQDRLATIDTDQSAITTRVQTELETRADELTKQAKAISDRAQAAWQDALGQANETYVALAGRGESLVGRIRNQASTKQLEDQAETTVRSAKATVTSVKKAATSARTRAKSTATSARKTAESARKAAGAAADKVGD</sequence>
<dbReference type="EMBL" id="JBHRZH010000009">
    <property type="protein sequence ID" value="MFC3761799.1"/>
    <property type="molecule type" value="Genomic_DNA"/>
</dbReference>
<keyword evidence="3" id="KW-1185">Reference proteome</keyword>
<evidence type="ECO:0000313" key="3">
    <source>
        <dbReference type="Proteomes" id="UP001595699"/>
    </source>
</evidence>
<dbReference type="Proteomes" id="UP001595699">
    <property type="component" value="Unassembled WGS sequence"/>
</dbReference>
<dbReference type="RefSeq" id="WP_205114494.1">
    <property type="nucleotide sequence ID" value="NZ_JAFBCM010000001.1"/>
</dbReference>
<evidence type="ECO:0000313" key="2">
    <source>
        <dbReference type="EMBL" id="MFC3761799.1"/>
    </source>
</evidence>
<name>A0ABV7YCJ3_9ACTN</name>
<gene>
    <name evidence="2" type="ORF">ACFOUW_13220</name>
</gene>